<organism evidence="2 3">
    <name type="scientific">Acidihalobacter aeolianus</name>
    <dbReference type="NCBI Taxonomy" id="2792603"/>
    <lineage>
        <taxon>Bacteria</taxon>
        <taxon>Pseudomonadati</taxon>
        <taxon>Pseudomonadota</taxon>
        <taxon>Gammaproteobacteria</taxon>
        <taxon>Chromatiales</taxon>
        <taxon>Ectothiorhodospiraceae</taxon>
        <taxon>Acidihalobacter</taxon>
    </lineage>
</organism>
<evidence type="ECO:0000313" key="2">
    <source>
        <dbReference type="EMBL" id="AOV15697.1"/>
    </source>
</evidence>
<gene>
    <name evidence="2" type="ORF">BJI67_00245</name>
</gene>
<dbReference type="InterPro" id="IPR023534">
    <property type="entry name" value="Rof/RNase_P-like"/>
</dbReference>
<dbReference type="KEGG" id="aaeo:BJI67_00245"/>
<evidence type="ECO:0000313" key="3">
    <source>
        <dbReference type="Proteomes" id="UP000095342"/>
    </source>
</evidence>
<dbReference type="Proteomes" id="UP000095342">
    <property type="component" value="Chromosome"/>
</dbReference>
<dbReference type="InterPro" id="IPR026881">
    <property type="entry name" value="WYL_dom"/>
</dbReference>
<dbReference type="EMBL" id="CP017448">
    <property type="protein sequence ID" value="AOV15697.1"/>
    <property type="molecule type" value="Genomic_DNA"/>
</dbReference>
<evidence type="ECO:0000259" key="1">
    <source>
        <dbReference type="Pfam" id="PF13280"/>
    </source>
</evidence>
<dbReference type="RefSeq" id="WP_070071298.1">
    <property type="nucleotide sequence ID" value="NZ_CP017448.1"/>
</dbReference>
<protein>
    <submittedName>
        <fullName evidence="2">Transcriptional antiterminator, Rof</fullName>
    </submittedName>
</protein>
<dbReference type="PROSITE" id="PS52050">
    <property type="entry name" value="WYL"/>
    <property type="match status" value="1"/>
</dbReference>
<proteinExistence type="predicted"/>
<sequence>MDSDYTPIACARYSELELAILRRQPLRLSLRGRGGLHRIETLTPVNLRTRSHAEYLIARNDAGTPRVLRLDRIADAQPL</sequence>
<keyword evidence="3" id="KW-1185">Reference proteome</keyword>
<dbReference type="SUPFAM" id="SSF101744">
    <property type="entry name" value="Rof/RNase P subunit-like"/>
    <property type="match status" value="1"/>
</dbReference>
<reference evidence="2 3" key="1">
    <citation type="submission" date="2016-09" db="EMBL/GenBank/DDBJ databases">
        <title>Acidihalobacter prosperus V6 (DSM14174).</title>
        <authorList>
            <person name="Khaleque H.N."/>
            <person name="Ramsay J.P."/>
            <person name="Murphy R.J.T."/>
            <person name="Kaksonen A.H."/>
            <person name="Boxall N.J."/>
            <person name="Watkin E.L.J."/>
        </authorList>
    </citation>
    <scope>NUCLEOTIDE SEQUENCE [LARGE SCALE GENOMIC DNA]</scope>
    <source>
        <strain evidence="2 3">V6</strain>
    </source>
</reference>
<dbReference type="Pfam" id="PF13280">
    <property type="entry name" value="WYL"/>
    <property type="match status" value="1"/>
</dbReference>
<name>A0A1D8K414_9GAMM</name>
<dbReference type="InterPro" id="IPR038626">
    <property type="entry name" value="Rof-like_sf"/>
</dbReference>
<accession>A0A1D8K414</accession>
<dbReference type="Gene3D" id="2.30.30.400">
    <property type="entry name" value="Rof-like"/>
    <property type="match status" value="1"/>
</dbReference>
<dbReference type="AlphaFoldDB" id="A0A1D8K414"/>
<feature type="domain" description="WYL" evidence="1">
    <location>
        <begin position="14"/>
        <end position="77"/>
    </location>
</feature>